<name>A0A2P8GVG2_9MICO</name>
<dbReference type="OrthoDB" id="5069078at2"/>
<protein>
    <submittedName>
        <fullName evidence="2">Uncharacterized protein</fullName>
    </submittedName>
</protein>
<evidence type="ECO:0000313" key="4">
    <source>
        <dbReference type="Proteomes" id="UP000241203"/>
    </source>
</evidence>
<evidence type="ECO:0000313" key="2">
    <source>
        <dbReference type="EMBL" id="PSL37946.1"/>
    </source>
</evidence>
<comment type="caution">
    <text evidence="2">The sequence shown here is derived from an EMBL/GenBank/DDBJ whole genome shotgun (WGS) entry which is preliminary data.</text>
</comment>
<evidence type="ECO:0000313" key="3">
    <source>
        <dbReference type="EMBL" id="RUQ87488.1"/>
    </source>
</evidence>
<feature type="compositionally biased region" description="Basic and acidic residues" evidence="1">
    <location>
        <begin position="1"/>
        <end position="11"/>
    </location>
</feature>
<gene>
    <name evidence="2" type="ORF">CLV49_1554</name>
    <name evidence="3" type="ORF">ELQ93_11425</name>
</gene>
<accession>A0A2P8GVG2</accession>
<evidence type="ECO:0000313" key="5">
    <source>
        <dbReference type="Proteomes" id="UP000268291"/>
    </source>
</evidence>
<dbReference type="Proteomes" id="UP000241203">
    <property type="component" value="Unassembled WGS sequence"/>
</dbReference>
<dbReference type="RefSeq" id="WP_106563022.1">
    <property type="nucleotide sequence ID" value="NZ_PYAU01000001.1"/>
</dbReference>
<reference evidence="3 5" key="2">
    <citation type="submission" date="2018-12" db="EMBL/GenBank/DDBJ databases">
        <authorList>
            <person name="hu s."/>
            <person name="Xu Y."/>
            <person name="Xu B."/>
            <person name="Li F."/>
        </authorList>
    </citation>
    <scope>NUCLEOTIDE SEQUENCE [LARGE SCALE GENOMIC DNA]</scope>
    <source>
        <strain evidence="3 5">KSW2-17</strain>
    </source>
</reference>
<organism evidence="2 4">
    <name type="scientific">Labedella gwakjiensis</name>
    <dbReference type="NCBI Taxonomy" id="390269"/>
    <lineage>
        <taxon>Bacteria</taxon>
        <taxon>Bacillati</taxon>
        <taxon>Actinomycetota</taxon>
        <taxon>Actinomycetes</taxon>
        <taxon>Micrococcales</taxon>
        <taxon>Microbacteriaceae</taxon>
        <taxon>Labedella</taxon>
    </lineage>
</organism>
<dbReference type="EMBL" id="PYAU01000001">
    <property type="protein sequence ID" value="PSL37946.1"/>
    <property type="molecule type" value="Genomic_DNA"/>
</dbReference>
<reference evidence="2 4" key="1">
    <citation type="submission" date="2018-03" db="EMBL/GenBank/DDBJ databases">
        <title>Genomic Encyclopedia of Archaeal and Bacterial Type Strains, Phase II (KMG-II): from individual species to whole genera.</title>
        <authorList>
            <person name="Goeker M."/>
        </authorList>
    </citation>
    <scope>NUCLEOTIDE SEQUENCE [LARGE SCALE GENOMIC DNA]</scope>
    <source>
        <strain evidence="2 4">DSM 21548</strain>
    </source>
</reference>
<evidence type="ECO:0000256" key="1">
    <source>
        <dbReference type="SAM" id="MobiDB-lite"/>
    </source>
</evidence>
<dbReference type="Proteomes" id="UP000268291">
    <property type="component" value="Unassembled WGS sequence"/>
</dbReference>
<sequence length="218" mass="23568">MTRDVFDDLLDRSAPASRPPAADDLDAMIAEARQPAPHGFRPRILVASGLAAVIAFGGVGVAAATDGFSWAPWAQDPIGAVHFTMTNGLDCELRWSEYTGGDDPEFVSEVNSVLEDWYRSTDVVAEVEPSVPGKLDALGPIELQPGETLDTLPPGEAENRAWALEWSAWDLAISDAEWRELERHGIRPGDARLAGTERNGQIQCFDENRDPFVPGAGS</sequence>
<keyword evidence="5" id="KW-1185">Reference proteome</keyword>
<proteinExistence type="predicted"/>
<feature type="compositionally biased region" description="Low complexity" evidence="1">
    <location>
        <begin position="12"/>
        <end position="22"/>
    </location>
</feature>
<dbReference type="EMBL" id="RZGY01000001">
    <property type="protein sequence ID" value="RUQ87488.1"/>
    <property type="molecule type" value="Genomic_DNA"/>
</dbReference>
<dbReference type="AlphaFoldDB" id="A0A2P8GVG2"/>
<feature type="region of interest" description="Disordered" evidence="1">
    <location>
        <begin position="1"/>
        <end position="22"/>
    </location>
</feature>